<dbReference type="PANTHER" id="PTHR32309">
    <property type="entry name" value="TYROSINE-PROTEIN KINASE"/>
    <property type="match status" value="1"/>
</dbReference>
<evidence type="ECO:0000256" key="2">
    <source>
        <dbReference type="SAM" id="Phobius"/>
    </source>
</evidence>
<organism evidence="3 4">
    <name type="scientific">Cognatiyoonia sediminum</name>
    <dbReference type="NCBI Taxonomy" id="1508389"/>
    <lineage>
        <taxon>Bacteria</taxon>
        <taxon>Pseudomonadati</taxon>
        <taxon>Pseudomonadota</taxon>
        <taxon>Alphaproteobacteria</taxon>
        <taxon>Rhodobacterales</taxon>
        <taxon>Paracoccaceae</taxon>
        <taxon>Cognatiyoonia</taxon>
    </lineage>
</organism>
<evidence type="ECO:0000313" key="3">
    <source>
        <dbReference type="EMBL" id="SHH07733.1"/>
    </source>
</evidence>
<keyword evidence="2" id="KW-0812">Transmembrane</keyword>
<dbReference type="Proteomes" id="UP000184074">
    <property type="component" value="Unassembled WGS sequence"/>
</dbReference>
<gene>
    <name evidence="3" type="ORF">SAMN05444003_1974</name>
</gene>
<keyword evidence="2" id="KW-0472">Membrane</keyword>
<accession>A0A1M5Q2M7</accession>
<protein>
    <submittedName>
        <fullName evidence="3">Uncharacterized protein involved in exopolysaccharide biosynthesis</fullName>
    </submittedName>
</protein>
<feature type="coiled-coil region" evidence="1">
    <location>
        <begin position="314"/>
        <end position="379"/>
    </location>
</feature>
<keyword evidence="1" id="KW-0175">Coiled coil</keyword>
<evidence type="ECO:0000313" key="4">
    <source>
        <dbReference type="Proteomes" id="UP000184074"/>
    </source>
</evidence>
<evidence type="ECO:0000256" key="1">
    <source>
        <dbReference type="SAM" id="Coils"/>
    </source>
</evidence>
<feature type="transmembrane region" description="Helical" evidence="2">
    <location>
        <begin position="411"/>
        <end position="430"/>
    </location>
</feature>
<dbReference type="EMBL" id="FQXB01000002">
    <property type="protein sequence ID" value="SHH07733.1"/>
    <property type="molecule type" value="Genomic_DNA"/>
</dbReference>
<feature type="coiled-coil region" evidence="1">
    <location>
        <begin position="156"/>
        <end position="268"/>
    </location>
</feature>
<dbReference type="STRING" id="1508389.SAMN05444003_1974"/>
<name>A0A1M5Q2M7_9RHOB</name>
<dbReference type="RefSeq" id="WP_072900746.1">
    <property type="nucleotide sequence ID" value="NZ_FQXB01000002.1"/>
</dbReference>
<sequence length="509" mass="57279">MNLDLRFYFSLFLRRLPVMLTIFLVCSVLGVATAYNAAPTYTSSARLLIEEAQIEVGVANSINPDQQLRLIRERLLTRANLIDIANELNVFEDMQDMTPDAIFTEMLANTSVQLSGGRNQVTLMRISFEARTGQIAARVVSEYLTLIQADNSSNTNAQVENTLAFFQREVDRLSADLDQQSARIVSFKAENADALPEDLDFRYGRQAQLLERIDRLEKDFADLERQRDEAIRFFETTGRLSRPGGTALSPEEQQLEQLELELRRARAVYSDTNPRVVLLQNQIDQLREIVSETQPNDVDDTFQSPENALLQLRIAEFEDRMASNVNERAEIETELTQIDSSIQATAANGIALATLERDFANLQSRYNAANNNLDRSRLALDIEASNQGQKLTIIENPNVPQDPSGPNRIRIATIGVGAGLALAAGFFVLLEITNRTIRRPEEIEAKFNVTPIASIPYMESKRQRRMRMALLAGALLVVLIGVPLILWYIDTYYLPLDVIVARITNRLGL</sequence>
<proteinExistence type="predicted"/>
<dbReference type="InterPro" id="IPR050445">
    <property type="entry name" value="Bact_polysacc_biosynth/exp"/>
</dbReference>
<reference evidence="3 4" key="1">
    <citation type="submission" date="2016-11" db="EMBL/GenBank/DDBJ databases">
        <authorList>
            <person name="Jaros S."/>
            <person name="Januszkiewicz K."/>
            <person name="Wedrychowicz H."/>
        </authorList>
    </citation>
    <scope>NUCLEOTIDE SEQUENCE [LARGE SCALE GENOMIC DNA]</scope>
    <source>
        <strain evidence="3 4">DSM 28715</strain>
    </source>
</reference>
<keyword evidence="4" id="KW-1185">Reference proteome</keyword>
<dbReference type="OrthoDB" id="8114194at2"/>
<keyword evidence="2" id="KW-1133">Transmembrane helix</keyword>
<dbReference type="AlphaFoldDB" id="A0A1M5Q2M7"/>
<dbReference type="PANTHER" id="PTHR32309:SF31">
    <property type="entry name" value="CAPSULAR EXOPOLYSACCHARIDE FAMILY"/>
    <property type="match status" value="1"/>
</dbReference>
<feature type="transmembrane region" description="Helical" evidence="2">
    <location>
        <begin position="468"/>
        <end position="489"/>
    </location>
</feature>